<dbReference type="InterPro" id="IPR050597">
    <property type="entry name" value="Cytochrome_c_Oxidase_Subunit"/>
</dbReference>
<dbReference type="AlphaFoldDB" id="A0A3B1B218"/>
<feature type="compositionally biased region" description="Polar residues" evidence="4">
    <location>
        <begin position="23"/>
        <end position="37"/>
    </location>
</feature>
<dbReference type="InterPro" id="IPR009056">
    <property type="entry name" value="Cyt_c-like_dom"/>
</dbReference>
<dbReference type="GO" id="GO:0046872">
    <property type="term" value="F:metal ion binding"/>
    <property type="evidence" value="ECO:0007669"/>
    <property type="project" value="UniProtKB-KW"/>
</dbReference>
<dbReference type="GO" id="GO:0020037">
    <property type="term" value="F:heme binding"/>
    <property type="evidence" value="ECO:0007669"/>
    <property type="project" value="InterPro"/>
</dbReference>
<keyword evidence="2" id="KW-0479">Metal-binding</keyword>
<dbReference type="PROSITE" id="PS51007">
    <property type="entry name" value="CYTC"/>
    <property type="match status" value="1"/>
</dbReference>
<dbReference type="EMBL" id="UOFX01000010">
    <property type="protein sequence ID" value="VAX05973.1"/>
    <property type="molecule type" value="Genomic_DNA"/>
</dbReference>
<dbReference type="SUPFAM" id="SSF46626">
    <property type="entry name" value="Cytochrome c"/>
    <property type="match status" value="1"/>
</dbReference>
<dbReference type="GO" id="GO:0009055">
    <property type="term" value="F:electron transfer activity"/>
    <property type="evidence" value="ECO:0007669"/>
    <property type="project" value="InterPro"/>
</dbReference>
<protein>
    <recommendedName>
        <fullName evidence="5">Cytochrome c domain-containing protein</fullName>
    </recommendedName>
</protein>
<dbReference type="InterPro" id="IPR036909">
    <property type="entry name" value="Cyt_c-like_dom_sf"/>
</dbReference>
<dbReference type="PANTHER" id="PTHR33751">
    <property type="entry name" value="CBB3-TYPE CYTOCHROME C OXIDASE SUBUNIT FIXP"/>
    <property type="match status" value="1"/>
</dbReference>
<feature type="compositionally biased region" description="Polar residues" evidence="4">
    <location>
        <begin position="58"/>
        <end position="77"/>
    </location>
</feature>
<organism evidence="6">
    <name type="scientific">hydrothermal vent metagenome</name>
    <dbReference type="NCBI Taxonomy" id="652676"/>
    <lineage>
        <taxon>unclassified sequences</taxon>
        <taxon>metagenomes</taxon>
        <taxon>ecological metagenomes</taxon>
    </lineage>
</organism>
<evidence type="ECO:0000256" key="1">
    <source>
        <dbReference type="ARBA" id="ARBA00022617"/>
    </source>
</evidence>
<accession>A0A3B1B218</accession>
<evidence type="ECO:0000313" key="6">
    <source>
        <dbReference type="EMBL" id="VAX05973.1"/>
    </source>
</evidence>
<dbReference type="Gene3D" id="1.10.760.10">
    <property type="entry name" value="Cytochrome c-like domain"/>
    <property type="match status" value="1"/>
</dbReference>
<proteinExistence type="predicted"/>
<gene>
    <name evidence="6" type="ORF">MNBD_GAMMA26-648</name>
</gene>
<dbReference type="PANTHER" id="PTHR33751:SF1">
    <property type="entry name" value="CBB3-TYPE CYTOCHROME C OXIDASE SUBUNIT FIXP"/>
    <property type="match status" value="1"/>
</dbReference>
<feature type="domain" description="Cytochrome c" evidence="5">
    <location>
        <begin position="81"/>
        <end position="164"/>
    </location>
</feature>
<reference evidence="6" key="1">
    <citation type="submission" date="2018-06" db="EMBL/GenBank/DDBJ databases">
        <authorList>
            <person name="Zhirakovskaya E."/>
        </authorList>
    </citation>
    <scope>NUCLEOTIDE SEQUENCE</scope>
</reference>
<name>A0A3B1B218_9ZZZZ</name>
<evidence type="ECO:0000256" key="3">
    <source>
        <dbReference type="ARBA" id="ARBA00023004"/>
    </source>
</evidence>
<dbReference type="Pfam" id="PF00034">
    <property type="entry name" value="Cytochrom_C"/>
    <property type="match status" value="1"/>
</dbReference>
<evidence type="ECO:0000256" key="2">
    <source>
        <dbReference type="ARBA" id="ARBA00022723"/>
    </source>
</evidence>
<keyword evidence="3" id="KW-0408">Iron</keyword>
<evidence type="ECO:0000259" key="5">
    <source>
        <dbReference type="PROSITE" id="PS51007"/>
    </source>
</evidence>
<keyword evidence="1" id="KW-0349">Heme</keyword>
<sequence>MKKIALTIACAFVLTGCTDSDEPTTGSADISPANTPQVADLAPATPKPAEVTPIAKTVPTTVKASTTPEAATTPVTSAGGTDIAAGEKAFAACAACHGIAGKKPLNELAPALAGKDAAFIAEQLQDFRSGKRQDQKMFIMNTMAGAIPDKKTIDNIAAYLATQTPK</sequence>
<evidence type="ECO:0000256" key="4">
    <source>
        <dbReference type="SAM" id="MobiDB-lite"/>
    </source>
</evidence>
<dbReference type="PROSITE" id="PS51257">
    <property type="entry name" value="PROKAR_LIPOPROTEIN"/>
    <property type="match status" value="1"/>
</dbReference>
<feature type="region of interest" description="Disordered" evidence="4">
    <location>
        <begin position="20"/>
        <end position="77"/>
    </location>
</feature>